<gene>
    <name evidence="2" type="ORF">KIF53_04190</name>
</gene>
<dbReference type="SUPFAM" id="SSF81273">
    <property type="entry name" value="H-NS histone-like proteins"/>
    <property type="match status" value="1"/>
</dbReference>
<dbReference type="InterPro" id="IPR037150">
    <property type="entry name" value="H-NS_C_dom_sf"/>
</dbReference>
<proteinExistence type="predicted"/>
<feature type="domain" description="DNA-binding protein H-NS-like C-terminal" evidence="1">
    <location>
        <begin position="5"/>
        <end position="50"/>
    </location>
</feature>
<dbReference type="InterPro" id="IPR027444">
    <property type="entry name" value="H-NS_C_dom"/>
</dbReference>
<accession>A0ABS7F9Q0</accession>
<dbReference type="RefSeq" id="WP_080770242.1">
    <property type="nucleotide sequence ID" value="NZ_CP142381.1"/>
</dbReference>
<dbReference type="Proteomes" id="UP000711178">
    <property type="component" value="Unassembled WGS sequence"/>
</dbReference>
<dbReference type="GeneID" id="89687004"/>
<evidence type="ECO:0000259" key="1">
    <source>
        <dbReference type="SMART" id="SM00528"/>
    </source>
</evidence>
<comment type="caution">
    <text evidence="2">The sequence shown here is derived from an EMBL/GenBank/DDBJ whole genome shotgun (WGS) entry which is preliminary data.</text>
</comment>
<dbReference type="Pfam" id="PF00816">
    <property type="entry name" value="Histone_HNS"/>
    <property type="match status" value="1"/>
</dbReference>
<dbReference type="Gene3D" id="4.10.430.10">
    <property type="entry name" value="Histone-like protein H-NS, C-terminal domain"/>
    <property type="match status" value="1"/>
</dbReference>
<reference evidence="2 3" key="1">
    <citation type="submission" date="2021-05" db="EMBL/GenBank/DDBJ databases">
        <title>Draft Whole Genome Sequencing Of Biosensor Chromobacterium violaceum Strain CV026 Reveals A Regulatory RNA In Chromobacterium violaceum Phenotype Regulatory Network.</title>
        <authorList>
            <person name="Hong K.W."/>
            <person name="Chan K.G."/>
            <person name="Chang C.-Y."/>
        </authorList>
    </citation>
    <scope>NUCLEOTIDE SEQUENCE [LARGE SCALE GENOMIC DNA]</scope>
    <source>
        <strain evidence="2 3">ATCC 31532</strain>
    </source>
</reference>
<evidence type="ECO:0000313" key="2">
    <source>
        <dbReference type="EMBL" id="MBW8286821.1"/>
    </source>
</evidence>
<evidence type="ECO:0000313" key="3">
    <source>
        <dbReference type="Proteomes" id="UP000711178"/>
    </source>
</evidence>
<dbReference type="SMART" id="SM00528">
    <property type="entry name" value="HNS"/>
    <property type="match status" value="1"/>
</dbReference>
<protein>
    <submittedName>
        <fullName evidence="2">H-NS histone family protein</fullName>
    </submittedName>
</protein>
<sequence>MGFASRPKKPVEEKYRHPADASLTWCGRGRKPLWGQALLDQGKTQEELAI</sequence>
<dbReference type="EMBL" id="JAHDTB010000002">
    <property type="protein sequence ID" value="MBW8286821.1"/>
    <property type="molecule type" value="Genomic_DNA"/>
</dbReference>
<name>A0ABS7F9Q0_9NEIS</name>
<keyword evidence="3" id="KW-1185">Reference proteome</keyword>
<organism evidence="2 3">
    <name type="scientific">Chromobacterium subtsugae</name>
    <dbReference type="NCBI Taxonomy" id="251747"/>
    <lineage>
        <taxon>Bacteria</taxon>
        <taxon>Pseudomonadati</taxon>
        <taxon>Pseudomonadota</taxon>
        <taxon>Betaproteobacteria</taxon>
        <taxon>Neisseriales</taxon>
        <taxon>Chromobacteriaceae</taxon>
        <taxon>Chromobacterium</taxon>
    </lineage>
</organism>